<dbReference type="Proteomes" id="UP000003231">
    <property type="component" value="Unassembled WGS sequence"/>
</dbReference>
<gene>
    <name evidence="1" type="ORF">YPPY08_4527</name>
</gene>
<feature type="non-terminal residue" evidence="1">
    <location>
        <position position="21"/>
    </location>
</feature>
<sequence>MALRLKSRPDQVSVDIRSVIT</sequence>
<protein>
    <submittedName>
        <fullName evidence="1">Uncharacterized protein</fullName>
    </submittedName>
</protein>
<name>A0AB72ZDX8_YERPE</name>
<organism evidence="1 2">
    <name type="scientific">Yersinia pestis PY-08</name>
    <dbReference type="NCBI Taxonomy" id="992134"/>
    <lineage>
        <taxon>Bacteria</taxon>
        <taxon>Pseudomonadati</taxon>
        <taxon>Pseudomonadota</taxon>
        <taxon>Gammaproteobacteria</taxon>
        <taxon>Enterobacterales</taxon>
        <taxon>Yersiniaceae</taxon>
        <taxon>Yersinia</taxon>
    </lineage>
</organism>
<dbReference type="EMBL" id="AKRT01000495">
    <property type="protein sequence ID" value="EIR12494.1"/>
    <property type="molecule type" value="Genomic_DNA"/>
</dbReference>
<dbReference type="AlphaFoldDB" id="A0AB72ZDX8"/>
<accession>A0AB72ZDX8</accession>
<proteinExistence type="predicted"/>
<evidence type="ECO:0000313" key="2">
    <source>
        <dbReference type="Proteomes" id="UP000003231"/>
    </source>
</evidence>
<comment type="caution">
    <text evidence="1">The sequence shown here is derived from an EMBL/GenBank/DDBJ whole genome shotgun (WGS) entry which is preliminary data.</text>
</comment>
<evidence type="ECO:0000313" key="1">
    <source>
        <dbReference type="EMBL" id="EIR12494.1"/>
    </source>
</evidence>
<reference evidence="1 2" key="1">
    <citation type="submission" date="2012-05" db="EMBL/GenBank/DDBJ databases">
        <title>Genome sequence of Yersinia Pestis PY-08.</title>
        <authorList>
            <person name="Santana-Cruz I."/>
            <person name="Sengamalay N."/>
            <person name="McCracken C."/>
            <person name="Daugherty S.C."/>
            <person name="Maroo A."/>
            <person name="Vara P.G."/>
            <person name="Tallon L.J."/>
            <person name="Sadzewicz L."/>
            <person name="Vinetz J.M."/>
            <person name="Cespedes Zambrano M.J."/>
            <person name="Fraser-Liggett C.M."/>
            <person name="Tettelin H."/>
        </authorList>
    </citation>
    <scope>NUCLEOTIDE SEQUENCE [LARGE SCALE GENOMIC DNA]</scope>
    <source>
        <strain evidence="1 2">PY-08</strain>
    </source>
</reference>